<dbReference type="EMBL" id="JAJHJB010000006">
    <property type="protein sequence ID" value="MCC5464983.1"/>
    <property type="molecule type" value="Genomic_DNA"/>
</dbReference>
<gene>
    <name evidence="1" type="ORF">LMF89_06370</name>
</gene>
<protein>
    <submittedName>
        <fullName evidence="1">Uncharacterized protein</fullName>
    </submittedName>
</protein>
<evidence type="ECO:0000313" key="1">
    <source>
        <dbReference type="EMBL" id="MCC5464983.1"/>
    </source>
</evidence>
<accession>A0ABS8HP54</accession>
<keyword evidence="2" id="KW-1185">Reference proteome</keyword>
<sequence>MIDVVAKSLYVAEKQLNEAQIQYTVIVTRPTRHISGLTEDCFYVIRQQFHDGVYHLVAAAKMGRESVKC</sequence>
<comment type="caution">
    <text evidence="1">The sequence shown here is derived from an EMBL/GenBank/DDBJ whole genome shotgun (WGS) entry which is preliminary data.</text>
</comment>
<evidence type="ECO:0000313" key="2">
    <source>
        <dbReference type="Proteomes" id="UP001165492"/>
    </source>
</evidence>
<organism evidence="1 2">
    <name type="scientific">Pelosinus baikalensis</name>
    <dbReference type="NCBI Taxonomy" id="2892015"/>
    <lineage>
        <taxon>Bacteria</taxon>
        <taxon>Bacillati</taxon>
        <taxon>Bacillota</taxon>
        <taxon>Negativicutes</taxon>
        <taxon>Selenomonadales</taxon>
        <taxon>Sporomusaceae</taxon>
        <taxon>Pelosinus</taxon>
    </lineage>
</organism>
<proteinExistence type="predicted"/>
<dbReference type="Proteomes" id="UP001165492">
    <property type="component" value="Unassembled WGS sequence"/>
</dbReference>
<name>A0ABS8HP54_9FIRM</name>
<reference evidence="1" key="1">
    <citation type="submission" date="2021-11" db="EMBL/GenBank/DDBJ databases">
        <title>Description of a new species Pelosinus isolated from the bottom sediments of Lake Baikal.</title>
        <authorList>
            <person name="Zakharyuk A."/>
        </authorList>
    </citation>
    <scope>NUCLEOTIDE SEQUENCE</scope>
    <source>
        <strain evidence="1">Bkl1</strain>
    </source>
</reference>
<dbReference type="RefSeq" id="WP_229534384.1">
    <property type="nucleotide sequence ID" value="NZ_JAJHJB010000006.1"/>
</dbReference>